<dbReference type="Proteomes" id="UP000075806">
    <property type="component" value="Unassembled WGS sequence"/>
</dbReference>
<organism evidence="3 4">
    <name type="scientific">Alkalihalobacillus trypoxylicola</name>
    <dbReference type="NCBI Taxonomy" id="519424"/>
    <lineage>
        <taxon>Bacteria</taxon>
        <taxon>Bacillati</taxon>
        <taxon>Bacillota</taxon>
        <taxon>Bacilli</taxon>
        <taxon>Bacillales</taxon>
        <taxon>Bacillaceae</taxon>
        <taxon>Alkalihalobacillus</taxon>
    </lineage>
</organism>
<dbReference type="SUPFAM" id="SSF88659">
    <property type="entry name" value="Sigma3 and sigma4 domains of RNA polymerase sigma factors"/>
    <property type="match status" value="1"/>
</dbReference>
<dbReference type="AlphaFoldDB" id="A0A162D5N4"/>
<keyword evidence="1" id="KW-0175">Coiled coil</keyword>
<comment type="caution">
    <text evidence="3">The sequence shown here is derived from an EMBL/GenBank/DDBJ whole genome shotgun (WGS) entry which is preliminary data.</text>
</comment>
<feature type="domain" description="RNA polymerase sigma factor 70 region 4 type 2" evidence="2">
    <location>
        <begin position="107"/>
        <end position="159"/>
    </location>
</feature>
<dbReference type="EMBL" id="LTAO01000034">
    <property type="protein sequence ID" value="KYG28202.1"/>
    <property type="molecule type" value="Genomic_DNA"/>
</dbReference>
<dbReference type="NCBIfam" id="TIGR02937">
    <property type="entry name" value="sigma70-ECF"/>
    <property type="match status" value="1"/>
</dbReference>
<dbReference type="RefSeq" id="WP_061949626.1">
    <property type="nucleotide sequence ID" value="NZ_LTAO01000034.1"/>
</dbReference>
<gene>
    <name evidence="3" type="ORF">AZF04_09890</name>
</gene>
<evidence type="ECO:0000313" key="3">
    <source>
        <dbReference type="EMBL" id="KYG28202.1"/>
    </source>
</evidence>
<dbReference type="GO" id="GO:0006352">
    <property type="term" value="P:DNA-templated transcription initiation"/>
    <property type="evidence" value="ECO:0007669"/>
    <property type="project" value="InterPro"/>
</dbReference>
<dbReference type="Pfam" id="PF08281">
    <property type="entry name" value="Sigma70_r4_2"/>
    <property type="match status" value="1"/>
</dbReference>
<sequence>MSRAYKTSKKKRTNYIYYTAEGTKIVITPSEDGVTEADIDLLHSMDDFEVDEQRRYDYRVTAHLDAYHDGENDSANDRNKYLSDESLNPEKHLLEIEDEAEHQELLKRLSEAMEHLTQKEKELFTKKFVDKQTNVAIAAKLVVSETTIRKHLKKLKEKLGKILT</sequence>
<dbReference type="InterPro" id="IPR036388">
    <property type="entry name" value="WH-like_DNA-bd_sf"/>
</dbReference>
<dbReference type="GO" id="GO:0016987">
    <property type="term" value="F:sigma factor activity"/>
    <property type="evidence" value="ECO:0007669"/>
    <property type="project" value="InterPro"/>
</dbReference>
<dbReference type="Gene3D" id="1.10.10.10">
    <property type="entry name" value="Winged helix-like DNA-binding domain superfamily/Winged helix DNA-binding domain"/>
    <property type="match status" value="1"/>
</dbReference>
<feature type="coiled-coil region" evidence="1">
    <location>
        <begin position="99"/>
        <end position="126"/>
    </location>
</feature>
<dbReference type="InterPro" id="IPR013249">
    <property type="entry name" value="RNA_pol_sigma70_r4_t2"/>
</dbReference>
<evidence type="ECO:0000256" key="1">
    <source>
        <dbReference type="SAM" id="Coils"/>
    </source>
</evidence>
<dbReference type="OrthoDB" id="2166625at2"/>
<accession>A0A162D5N4</accession>
<protein>
    <submittedName>
        <fullName evidence="3">RNA polymerase subunit sigma-24</fullName>
    </submittedName>
</protein>
<reference evidence="3" key="1">
    <citation type="submission" date="2016-02" db="EMBL/GenBank/DDBJ databases">
        <title>Genome sequence of Bacillus trypoxylicola KCTC 13244(T).</title>
        <authorList>
            <person name="Jeong H."/>
            <person name="Park S.-H."/>
            <person name="Choi S.-K."/>
        </authorList>
    </citation>
    <scope>NUCLEOTIDE SEQUENCE [LARGE SCALE GENOMIC DNA]</scope>
    <source>
        <strain evidence="3">KCTC 13244</strain>
    </source>
</reference>
<dbReference type="STRING" id="519424.AZF04_09890"/>
<dbReference type="InterPro" id="IPR014284">
    <property type="entry name" value="RNA_pol_sigma-70_dom"/>
</dbReference>
<evidence type="ECO:0000313" key="4">
    <source>
        <dbReference type="Proteomes" id="UP000075806"/>
    </source>
</evidence>
<name>A0A162D5N4_9BACI</name>
<keyword evidence="4" id="KW-1185">Reference proteome</keyword>
<proteinExistence type="predicted"/>
<dbReference type="InterPro" id="IPR013324">
    <property type="entry name" value="RNA_pol_sigma_r3/r4-like"/>
</dbReference>
<dbReference type="GO" id="GO:0003677">
    <property type="term" value="F:DNA binding"/>
    <property type="evidence" value="ECO:0007669"/>
    <property type="project" value="InterPro"/>
</dbReference>
<evidence type="ECO:0000259" key="2">
    <source>
        <dbReference type="Pfam" id="PF08281"/>
    </source>
</evidence>